<reference evidence="2" key="1">
    <citation type="submission" date="2022-10" db="EMBL/GenBank/DDBJ databases">
        <title>The complete genomes of actinobacterial strains from the NBC collection.</title>
        <authorList>
            <person name="Joergensen T.S."/>
            <person name="Alvarez Arevalo M."/>
            <person name="Sterndorff E.B."/>
            <person name="Faurdal D."/>
            <person name="Vuksanovic O."/>
            <person name="Mourched A.-S."/>
            <person name="Charusanti P."/>
            <person name="Shaw S."/>
            <person name="Blin K."/>
            <person name="Weber T."/>
        </authorList>
    </citation>
    <scope>NUCLEOTIDE SEQUENCE</scope>
    <source>
        <strain evidence="2">NBC_00093</strain>
    </source>
</reference>
<organism evidence="2">
    <name type="scientific">Streptomyces sp. NBC_00093</name>
    <dbReference type="NCBI Taxonomy" id="2975649"/>
    <lineage>
        <taxon>Bacteria</taxon>
        <taxon>Bacillati</taxon>
        <taxon>Actinomycetota</taxon>
        <taxon>Actinomycetes</taxon>
        <taxon>Kitasatosporales</taxon>
        <taxon>Streptomycetaceae</taxon>
        <taxon>Streptomyces</taxon>
    </lineage>
</organism>
<protein>
    <submittedName>
        <fullName evidence="2">Uncharacterized protein</fullName>
    </submittedName>
</protein>
<sequence>MRRRRIEQSERTHPTLYRVEGDPQARAWKTPEEAEKRRKALELGDRIRSGQKDA</sequence>
<accession>A0AAU2A045</accession>
<proteinExistence type="predicted"/>
<dbReference type="AlphaFoldDB" id="A0AAU2A045"/>
<feature type="region of interest" description="Disordered" evidence="1">
    <location>
        <begin position="1"/>
        <end position="54"/>
    </location>
</feature>
<gene>
    <name evidence="2" type="ORF">OHA22_20335</name>
</gene>
<dbReference type="EMBL" id="CP108222">
    <property type="protein sequence ID" value="WTT17719.1"/>
    <property type="molecule type" value="Genomic_DNA"/>
</dbReference>
<evidence type="ECO:0000256" key="1">
    <source>
        <dbReference type="SAM" id="MobiDB-lite"/>
    </source>
</evidence>
<evidence type="ECO:0000313" key="2">
    <source>
        <dbReference type="EMBL" id="WTT17719.1"/>
    </source>
</evidence>
<name>A0AAU2A045_9ACTN</name>